<dbReference type="EMBL" id="RJML01000002">
    <property type="protein sequence ID" value="RSI11613.1"/>
    <property type="molecule type" value="Genomic_DNA"/>
</dbReference>
<evidence type="ECO:0000256" key="1">
    <source>
        <dbReference type="ARBA" id="ARBA00023015"/>
    </source>
</evidence>
<dbReference type="FunFam" id="1.10.10.60:FF:000141">
    <property type="entry name" value="TetR family transcriptional regulator"/>
    <property type="match status" value="1"/>
</dbReference>
<organism evidence="6 7">
    <name type="scientific">Streptococcus sanguinis</name>
    <dbReference type="NCBI Taxonomy" id="1305"/>
    <lineage>
        <taxon>Bacteria</taxon>
        <taxon>Bacillati</taxon>
        <taxon>Bacillota</taxon>
        <taxon>Bacilli</taxon>
        <taxon>Lactobacillales</taxon>
        <taxon>Streptococcaceae</taxon>
        <taxon>Streptococcus</taxon>
    </lineage>
</organism>
<evidence type="ECO:0000256" key="2">
    <source>
        <dbReference type="ARBA" id="ARBA00023125"/>
    </source>
</evidence>
<dbReference type="InterPro" id="IPR023772">
    <property type="entry name" value="DNA-bd_HTH_TetR-type_CS"/>
</dbReference>
<keyword evidence="1" id="KW-0805">Transcription regulation</keyword>
<feature type="DNA-binding region" description="H-T-H motif" evidence="4">
    <location>
        <begin position="48"/>
        <end position="67"/>
    </location>
</feature>
<evidence type="ECO:0000259" key="5">
    <source>
        <dbReference type="PROSITE" id="PS50977"/>
    </source>
</evidence>
<keyword evidence="3" id="KW-0804">Transcription</keyword>
<dbReference type="SUPFAM" id="SSF46689">
    <property type="entry name" value="Homeodomain-like"/>
    <property type="match status" value="1"/>
</dbReference>
<dbReference type="PRINTS" id="PR00455">
    <property type="entry name" value="HTHTETR"/>
</dbReference>
<comment type="caution">
    <text evidence="6">The sequence shown here is derived from an EMBL/GenBank/DDBJ whole genome shotgun (WGS) entry which is preliminary data.</text>
</comment>
<dbReference type="InterPro" id="IPR050624">
    <property type="entry name" value="HTH-type_Tx_Regulator"/>
</dbReference>
<dbReference type="InterPro" id="IPR009057">
    <property type="entry name" value="Homeodomain-like_sf"/>
</dbReference>
<dbReference type="GO" id="GO:0003677">
    <property type="term" value="F:DNA binding"/>
    <property type="evidence" value="ECO:0007669"/>
    <property type="project" value="UniProtKB-UniRule"/>
</dbReference>
<evidence type="ECO:0000256" key="4">
    <source>
        <dbReference type="PROSITE-ProRule" id="PRU00335"/>
    </source>
</evidence>
<dbReference type="AlphaFoldDB" id="A0A3R9HIN1"/>
<gene>
    <name evidence="6" type="primary">mtrR_2</name>
    <name evidence="6" type="ORF">D8887_02775</name>
</gene>
<name>A0A3R9HIN1_STRSA</name>
<dbReference type="PANTHER" id="PTHR43479:SF11">
    <property type="entry name" value="ACREF_ENVCD OPERON REPRESSOR-RELATED"/>
    <property type="match status" value="1"/>
</dbReference>
<evidence type="ECO:0000256" key="3">
    <source>
        <dbReference type="ARBA" id="ARBA00023163"/>
    </source>
</evidence>
<dbReference type="PROSITE" id="PS01081">
    <property type="entry name" value="HTH_TETR_1"/>
    <property type="match status" value="1"/>
</dbReference>
<sequence>MYDKGKNKPTVGRKNFTTKKDANMANKKDFILDTAQELFMEQGFDQTSISQILEATQIARGTLYYYFSSKEEIMDAIIERTIERAFTASQAFADNRGLTIIERLVGSMAALNLNHQEGEGVLLHLNQPQNALLHEKTNQILLERAPQILLPIIQDGITAGDMRTDYPYESLEMILTYSLQVFGSSFQALSLEKQQQKLQAFLYLLETLFHSRKGYFNPFLSLIQTQSS</sequence>
<dbReference type="PANTHER" id="PTHR43479">
    <property type="entry name" value="ACREF/ENVCD OPERON REPRESSOR-RELATED"/>
    <property type="match status" value="1"/>
</dbReference>
<keyword evidence="2 4" id="KW-0238">DNA-binding</keyword>
<dbReference type="Pfam" id="PF00440">
    <property type="entry name" value="TetR_N"/>
    <property type="match status" value="1"/>
</dbReference>
<dbReference type="InterPro" id="IPR001647">
    <property type="entry name" value="HTH_TetR"/>
</dbReference>
<dbReference type="Gene3D" id="1.10.357.10">
    <property type="entry name" value="Tetracycline Repressor, domain 2"/>
    <property type="match status" value="1"/>
</dbReference>
<protein>
    <submittedName>
        <fullName evidence="6">HTH-type transcriptional regulator MtrR</fullName>
    </submittedName>
</protein>
<dbReference type="Proteomes" id="UP000269317">
    <property type="component" value="Unassembled WGS sequence"/>
</dbReference>
<evidence type="ECO:0000313" key="7">
    <source>
        <dbReference type="Proteomes" id="UP000269317"/>
    </source>
</evidence>
<proteinExistence type="predicted"/>
<dbReference type="GO" id="GO:0045892">
    <property type="term" value="P:negative regulation of DNA-templated transcription"/>
    <property type="evidence" value="ECO:0007669"/>
    <property type="project" value="UniProtKB-ARBA"/>
</dbReference>
<accession>A0A3R9HIN1</accession>
<dbReference type="PROSITE" id="PS50977">
    <property type="entry name" value="HTH_TETR_2"/>
    <property type="match status" value="1"/>
</dbReference>
<feature type="domain" description="HTH tetR-type" evidence="5">
    <location>
        <begin position="25"/>
        <end position="85"/>
    </location>
</feature>
<reference evidence="6 7" key="1">
    <citation type="submission" date="2018-11" db="EMBL/GenBank/DDBJ databases">
        <title>Species Designations Belie Phenotypic and Genotypic Heterogeneity in Oral Streptococci.</title>
        <authorList>
            <person name="Velsko I."/>
        </authorList>
    </citation>
    <scope>NUCLEOTIDE SEQUENCE [LARGE SCALE GENOMIC DNA]</scope>
    <source>
        <strain evidence="6 7">KLC03</strain>
    </source>
</reference>
<evidence type="ECO:0000313" key="6">
    <source>
        <dbReference type="EMBL" id="RSI11613.1"/>
    </source>
</evidence>